<dbReference type="EMBL" id="AP017315">
    <property type="protein sequence ID" value="BAU33448.1"/>
    <property type="molecule type" value="Genomic_DNA"/>
</dbReference>
<dbReference type="PANTHER" id="PTHR10655">
    <property type="entry name" value="LYSOPHOSPHOLIPASE-RELATED"/>
    <property type="match status" value="1"/>
</dbReference>
<protein>
    <submittedName>
        <fullName evidence="4">Putative carboxylesterase/phospholipase</fullName>
    </submittedName>
</protein>
<reference evidence="4 5" key="2">
    <citation type="submission" date="2016-01" db="EMBL/GenBank/DDBJ databases">
        <title>Microcella alkaliphila JAM AC0309 whole genome shotgun sequence.</title>
        <authorList>
            <person name="Kurata A."/>
            <person name="Hirose Y."/>
            <person name="Kishimoto N."/>
            <person name="Kobayashi T."/>
        </authorList>
    </citation>
    <scope>NUCLEOTIDE SEQUENCE [LARGE SCALE GENOMIC DNA]</scope>
    <source>
        <strain evidence="4 5">JAM AC0309</strain>
    </source>
</reference>
<dbReference type="InterPro" id="IPR003140">
    <property type="entry name" value="PLipase/COase/thioEstase"/>
</dbReference>
<organism evidence="4 5">
    <name type="scientific">Microcella alkaliphila</name>
    <dbReference type="NCBI Taxonomy" id="279828"/>
    <lineage>
        <taxon>Bacteria</taxon>
        <taxon>Bacillati</taxon>
        <taxon>Actinomycetota</taxon>
        <taxon>Actinomycetes</taxon>
        <taxon>Micrococcales</taxon>
        <taxon>Microbacteriaceae</taxon>
        <taxon>Microcella</taxon>
    </lineage>
</organism>
<evidence type="ECO:0000256" key="1">
    <source>
        <dbReference type="ARBA" id="ARBA00006499"/>
    </source>
</evidence>
<name>A0A0U4X0T5_9MICO</name>
<evidence type="ECO:0000313" key="5">
    <source>
        <dbReference type="Proteomes" id="UP000218965"/>
    </source>
</evidence>
<dbReference type="AlphaFoldDB" id="A0A0U4X0T5"/>
<keyword evidence="2" id="KW-0378">Hydrolase</keyword>
<dbReference type="PANTHER" id="PTHR10655:SF17">
    <property type="entry name" value="LYSOPHOSPHOLIPASE-LIKE PROTEIN 1"/>
    <property type="match status" value="1"/>
</dbReference>
<dbReference type="Pfam" id="PF02230">
    <property type="entry name" value="Abhydrolase_2"/>
    <property type="match status" value="1"/>
</dbReference>
<dbReference type="InterPro" id="IPR050565">
    <property type="entry name" value="LYPA1-2/EST-like"/>
</dbReference>
<evidence type="ECO:0000256" key="2">
    <source>
        <dbReference type="ARBA" id="ARBA00022801"/>
    </source>
</evidence>
<dbReference type="Gene3D" id="3.40.50.1820">
    <property type="entry name" value="alpha/beta hydrolase"/>
    <property type="match status" value="1"/>
</dbReference>
<dbReference type="SUPFAM" id="SSF53474">
    <property type="entry name" value="alpha/beta-Hydrolases"/>
    <property type="match status" value="1"/>
</dbReference>
<feature type="domain" description="Phospholipase/carboxylesterase/thioesterase" evidence="3">
    <location>
        <begin position="12"/>
        <end position="206"/>
    </location>
</feature>
<comment type="similarity">
    <text evidence="1">Belongs to the AB hydrolase superfamily. AB hydrolase 2 family.</text>
</comment>
<evidence type="ECO:0000259" key="3">
    <source>
        <dbReference type="Pfam" id="PF02230"/>
    </source>
</evidence>
<dbReference type="InterPro" id="IPR029058">
    <property type="entry name" value="AB_hydrolase_fold"/>
</dbReference>
<dbReference type="RefSeq" id="WP_096423159.1">
    <property type="nucleotide sequence ID" value="NZ_AP017315.1"/>
</dbReference>
<evidence type="ECO:0000313" key="4">
    <source>
        <dbReference type="EMBL" id="BAU33448.1"/>
    </source>
</evidence>
<dbReference type="Proteomes" id="UP000218965">
    <property type="component" value="Chromosome"/>
</dbReference>
<dbReference type="KEGG" id="malk:MalAC0309_2613"/>
<accession>A0A0U4X0T5</accession>
<reference evidence="5" key="1">
    <citation type="submission" date="2015-12" db="EMBL/GenBank/DDBJ databases">
        <authorList>
            <person name="Shamseldin A."/>
            <person name="Moawad H."/>
            <person name="Abd El-Rahim W.M."/>
            <person name="Sadowsky M.J."/>
        </authorList>
    </citation>
    <scope>NUCLEOTIDE SEQUENCE [LARGE SCALE GENOMIC DNA]</scope>
    <source>
        <strain evidence="5">JAM AC0309</strain>
    </source>
</reference>
<dbReference type="OrthoDB" id="9780848at2"/>
<sequence>MSAQLIDWPHLVREPKEGASHYLLTLHGTGGNETEVATLAQHLDPTAGVISPRGRVSEHGMTRWFARVAEGVFDVDDVIARAQELAAFIRAAREQYGIQDAPITAVGFSNGANIGTATALLHPDALQRVIAFSGMYPFGDRDPIGDASSVELMLLNGAADPMAPTASVEHLARVAESHGASVERHIRAGGHGIDMSDVAAAREWLAARS</sequence>
<dbReference type="GO" id="GO:0016787">
    <property type="term" value="F:hydrolase activity"/>
    <property type="evidence" value="ECO:0007669"/>
    <property type="project" value="UniProtKB-KW"/>
</dbReference>
<gene>
    <name evidence="4" type="ORF">MalAC0309_2613</name>
</gene>
<proteinExistence type="inferred from homology"/>